<evidence type="ECO:0000313" key="1">
    <source>
        <dbReference type="EMBL" id="PYE47275.1"/>
    </source>
</evidence>
<evidence type="ECO:0000313" key="4">
    <source>
        <dbReference type="Proteomes" id="UP000509327"/>
    </source>
</evidence>
<reference evidence="2 4" key="2">
    <citation type="submission" date="2020-06" db="EMBL/GenBank/DDBJ databases">
        <title>Complete genome of Paenibacillus barcinonensis KACC11450.</title>
        <authorList>
            <person name="Kim M."/>
            <person name="Park Y.-J."/>
            <person name="Shin J.-H."/>
        </authorList>
    </citation>
    <scope>NUCLEOTIDE SEQUENCE [LARGE SCALE GENOMIC DNA]</scope>
    <source>
        <strain evidence="2 4">KACC11450</strain>
    </source>
</reference>
<name>A0A2V4W813_PAEBA</name>
<dbReference type="AlphaFoldDB" id="A0A2V4W813"/>
<organism evidence="1 3">
    <name type="scientific">Paenibacillus barcinonensis</name>
    <dbReference type="NCBI Taxonomy" id="198119"/>
    <lineage>
        <taxon>Bacteria</taxon>
        <taxon>Bacillati</taxon>
        <taxon>Bacillota</taxon>
        <taxon>Bacilli</taxon>
        <taxon>Bacillales</taxon>
        <taxon>Paenibacillaceae</taxon>
        <taxon>Paenibacillus</taxon>
    </lineage>
</organism>
<evidence type="ECO:0000313" key="3">
    <source>
        <dbReference type="Proteomes" id="UP000247790"/>
    </source>
</evidence>
<dbReference type="Proteomes" id="UP000247790">
    <property type="component" value="Unassembled WGS sequence"/>
</dbReference>
<keyword evidence="4" id="KW-1185">Reference proteome</keyword>
<dbReference type="Pfam" id="PF19464">
    <property type="entry name" value="DUF6001"/>
    <property type="match status" value="1"/>
</dbReference>
<dbReference type="RefSeq" id="WP_110898100.1">
    <property type="nucleotide sequence ID" value="NZ_CP054614.1"/>
</dbReference>
<dbReference type="EMBL" id="QJSW01000014">
    <property type="protein sequence ID" value="PYE47275.1"/>
    <property type="molecule type" value="Genomic_DNA"/>
</dbReference>
<proteinExistence type="predicted"/>
<dbReference type="OrthoDB" id="6977106at2"/>
<dbReference type="Proteomes" id="UP000509327">
    <property type="component" value="Chromosome"/>
</dbReference>
<gene>
    <name evidence="1" type="ORF">DFQ00_11415</name>
    <name evidence="2" type="ORF">HUB98_19320</name>
</gene>
<sequence length="348" mass="40311">MKSKINEIIAERIAYADQFLKQRSIKYDNIEKAFGCDVHDSKYLLLTSSAVHGLANSGSDIDFISVNLKNFPSDRVAAQHFSNGNHMEVKPIWEEDINEALVFLKSVENKPFFNVVEILSHWNDHCKVSKKHLERTINGVDINGQCPYMVYTPSLAYVWLTNSFEIFRKCVVYFILSERSGENIATVSYGLNSLLYLMDSVLSFHGYVYSNKKWYLQRYTNFVRENKYSLEFQELTTKINTMYNFVLSILERKSELSSQLYELYLYSRNLMKIEISDENLITSESKLHSLPFLEESIVVYNDNKQKAMLLNSSDIVDWKIPLSSLSTLKESTARQILSLLRTGLLKIN</sequence>
<dbReference type="EMBL" id="CP054614">
    <property type="protein sequence ID" value="QKS58183.1"/>
    <property type="molecule type" value="Genomic_DNA"/>
</dbReference>
<evidence type="ECO:0000313" key="2">
    <source>
        <dbReference type="EMBL" id="QKS58183.1"/>
    </source>
</evidence>
<reference evidence="1 3" key="1">
    <citation type="submission" date="2018-06" db="EMBL/GenBank/DDBJ databases">
        <title>Genomic Encyclopedia of Type Strains, Phase III (KMG-III): the genomes of soil and plant-associated and newly described type strains.</title>
        <authorList>
            <person name="Whitman W."/>
        </authorList>
    </citation>
    <scope>NUCLEOTIDE SEQUENCE [LARGE SCALE GENOMIC DNA]</scope>
    <source>
        <strain evidence="1 3">CECT 7022</strain>
    </source>
</reference>
<protein>
    <submittedName>
        <fullName evidence="1">Uncharacterized protein</fullName>
    </submittedName>
</protein>
<accession>A0A2V4W813</accession>
<dbReference type="InterPro" id="IPR046043">
    <property type="entry name" value="DUF6001"/>
</dbReference>